<evidence type="ECO:0000256" key="3">
    <source>
        <dbReference type="ARBA" id="ARBA00022759"/>
    </source>
</evidence>
<feature type="domain" description="Endoribonuclease YicC-like C-terminal" evidence="7">
    <location>
        <begin position="180"/>
        <end position="293"/>
    </location>
</feature>
<evidence type="ECO:0000259" key="7">
    <source>
        <dbReference type="Pfam" id="PF08340"/>
    </source>
</evidence>
<evidence type="ECO:0000256" key="5">
    <source>
        <dbReference type="ARBA" id="ARBA00035648"/>
    </source>
</evidence>
<name>A0ABT5HPK8_9CAUL</name>
<dbReference type="Pfam" id="PF03755">
    <property type="entry name" value="YicC-like_N"/>
    <property type="match status" value="1"/>
</dbReference>
<gene>
    <name evidence="8" type="ORF">PQU92_01815</name>
</gene>
<reference evidence="8 9" key="1">
    <citation type="submission" date="2023-01" db="EMBL/GenBank/DDBJ databases">
        <title>Novel species of the genus Asticcacaulis isolated from rivers.</title>
        <authorList>
            <person name="Lu H."/>
        </authorList>
    </citation>
    <scope>NUCLEOTIDE SEQUENCE [LARGE SCALE GENOMIC DNA]</scope>
    <source>
        <strain evidence="8 9">BYS171W</strain>
    </source>
</reference>
<dbReference type="PANTHER" id="PTHR30636">
    <property type="entry name" value="UPF0701 PROTEIN YICC"/>
    <property type="match status" value="1"/>
</dbReference>
<keyword evidence="9" id="KW-1185">Reference proteome</keyword>
<dbReference type="EMBL" id="JAQQKX010000001">
    <property type="protein sequence ID" value="MDC7681991.1"/>
    <property type="molecule type" value="Genomic_DNA"/>
</dbReference>
<comment type="similarity">
    <text evidence="5">Belongs to the YicC/YloC family.</text>
</comment>
<keyword evidence="3" id="KW-0255">Endonuclease</keyword>
<evidence type="ECO:0000256" key="1">
    <source>
        <dbReference type="ARBA" id="ARBA00001968"/>
    </source>
</evidence>
<comment type="cofactor">
    <cofactor evidence="1">
        <name>a divalent metal cation</name>
        <dbReference type="ChEBI" id="CHEBI:60240"/>
    </cofactor>
</comment>
<keyword evidence="2" id="KW-0540">Nuclease</keyword>
<dbReference type="RefSeq" id="WP_272746503.1">
    <property type="nucleotide sequence ID" value="NZ_JAQQKX010000001.1"/>
</dbReference>
<dbReference type="Proteomes" id="UP001214854">
    <property type="component" value="Unassembled WGS sequence"/>
</dbReference>
<evidence type="ECO:0000256" key="4">
    <source>
        <dbReference type="ARBA" id="ARBA00022801"/>
    </source>
</evidence>
<accession>A0ABT5HPK8</accession>
<evidence type="ECO:0000256" key="2">
    <source>
        <dbReference type="ARBA" id="ARBA00022722"/>
    </source>
</evidence>
<dbReference type="Pfam" id="PF08340">
    <property type="entry name" value="YicC-like_C"/>
    <property type="match status" value="1"/>
</dbReference>
<feature type="domain" description="Endoribonuclease YicC-like N-terminal" evidence="6">
    <location>
        <begin position="4"/>
        <end position="158"/>
    </location>
</feature>
<dbReference type="PANTHER" id="PTHR30636:SF3">
    <property type="entry name" value="UPF0701 PROTEIN YICC"/>
    <property type="match status" value="1"/>
</dbReference>
<dbReference type="NCBIfam" id="TIGR00255">
    <property type="entry name" value="YicC/YloC family endoribonuclease"/>
    <property type="match status" value="1"/>
</dbReference>
<protein>
    <submittedName>
        <fullName evidence="8">YicC family protein</fullName>
    </submittedName>
</protein>
<organism evidence="8 9">
    <name type="scientific">Asticcacaulis aquaticus</name>
    <dbReference type="NCBI Taxonomy" id="2984212"/>
    <lineage>
        <taxon>Bacteria</taxon>
        <taxon>Pseudomonadati</taxon>
        <taxon>Pseudomonadota</taxon>
        <taxon>Alphaproteobacteria</taxon>
        <taxon>Caulobacterales</taxon>
        <taxon>Caulobacteraceae</taxon>
        <taxon>Asticcacaulis</taxon>
    </lineage>
</organism>
<proteinExistence type="inferred from homology"/>
<dbReference type="InterPro" id="IPR013527">
    <property type="entry name" value="YicC-like_N"/>
</dbReference>
<evidence type="ECO:0000313" key="8">
    <source>
        <dbReference type="EMBL" id="MDC7681991.1"/>
    </source>
</evidence>
<dbReference type="InterPro" id="IPR013551">
    <property type="entry name" value="YicC-like_C"/>
</dbReference>
<comment type="caution">
    <text evidence="8">The sequence shown here is derived from an EMBL/GenBank/DDBJ whole genome shotgun (WGS) entry which is preliminary data.</text>
</comment>
<evidence type="ECO:0000259" key="6">
    <source>
        <dbReference type="Pfam" id="PF03755"/>
    </source>
</evidence>
<keyword evidence="4" id="KW-0378">Hydrolase</keyword>
<evidence type="ECO:0000313" key="9">
    <source>
        <dbReference type="Proteomes" id="UP001214854"/>
    </source>
</evidence>
<dbReference type="InterPro" id="IPR005229">
    <property type="entry name" value="YicC/YloC-like"/>
</dbReference>
<sequence>MTLSSMTGFARVEGSHGDIGWVYEARSVNGRSLDIKVRTPAGYDAVERAAKDLGKARFQRGQVSLTLSVRTAEAKSDFTINHRLLDYYLEVGQTLMAQGQATMPSLDGLLSLRGVIEAAGNEDTPDGFAVIEAPLLADLGAVLEQLKEARLHEGRALHDILSQHLATITDGVDRAEALTVQQADTIRERFARRVNELLPDSDLQERILQEAAVMAVKADVREELDRLRAHIAAAHELLNDAASQGRKLDFLSQEFMREANTLCSKSAFNDLTKIGLDLKAVIDQFREQVQNVE</sequence>